<dbReference type="Gene3D" id="3.40.50.2300">
    <property type="match status" value="2"/>
</dbReference>
<dbReference type="EMBL" id="BHEO01000002">
    <property type="protein sequence ID" value="GBU03859.1"/>
    <property type="molecule type" value="Genomic_DNA"/>
</dbReference>
<sequence>MQRRRKSIIGLACLMSAMLLFSSCGKEAEEEKQDTQTQADTEKEEPKEKEGQGNLNIISPQAYSNVDGLTLEPGTYISLIGKEAGTEYWKMVEKGAKQAVSELNSALGYKGEDKIKLNYSGPSESESVDEQINILDEELARYPNAVGIAIIDSNACSVQFDLATENGIPIVAFDSGSDYQGLQSLCSTNNTEAAQTAAVNLATALDNKGKVLVFVHDSKSTTARERQSGFADTLAKDYPEVEIAEVVYLDNLEDVKGLLAEKKNQEAKINPEDEKAAQKEDFTDEQAIQYILEQHPDVTGCFTTNVDATQKILSIVNEMKQSKDTKQAEAAENLKIIGFDGGEKQMEALENGELEGLVVQNPYGMGYATAIACARSIANQGNEAVVDTGYVWVTKDNMEDKNISRILY</sequence>
<name>A0A4R3JNS9_9FIRM</name>
<comment type="similarity">
    <text evidence="2">Belongs to the bacterial solute-binding protein 2 family.</text>
</comment>
<dbReference type="Pfam" id="PF13407">
    <property type="entry name" value="Peripla_BP_4"/>
    <property type="match status" value="1"/>
</dbReference>
<comment type="caution">
    <text evidence="8">The sequence shown here is derived from an EMBL/GenBank/DDBJ whole genome shotgun (WGS) entry which is preliminary data.</text>
</comment>
<evidence type="ECO:0000256" key="2">
    <source>
        <dbReference type="ARBA" id="ARBA00007639"/>
    </source>
</evidence>
<reference evidence="8 9" key="2">
    <citation type="submission" date="2019-03" db="EMBL/GenBank/DDBJ databases">
        <title>Genomic Encyclopedia of Type Strains, Phase IV (KMG-IV): sequencing the most valuable type-strain genomes for metagenomic binning, comparative biology and taxonomic classification.</title>
        <authorList>
            <person name="Goeker M."/>
        </authorList>
    </citation>
    <scope>NUCLEOTIDE SEQUENCE [LARGE SCALE GENOMIC DNA]</scope>
    <source>
        <strain evidence="8 9">DSM 103426</strain>
    </source>
</reference>
<dbReference type="PANTHER" id="PTHR46847">
    <property type="entry name" value="D-ALLOSE-BINDING PERIPLASMIC PROTEIN-RELATED"/>
    <property type="match status" value="1"/>
</dbReference>
<reference evidence="7 10" key="1">
    <citation type="journal article" date="2018" name="Int. J. Syst. Evol. Microbiol.">
        <title>Draft Genome Sequence of Faecalimonas umbilicata JCM 30896T, an Acetate-Producing Bacterium Isolated from Human Feces.</title>
        <authorList>
            <person name="Sakamoto M."/>
            <person name="Ikeyama N."/>
            <person name="Yuki M."/>
            <person name="Ohkuma M."/>
        </authorList>
    </citation>
    <scope>NUCLEOTIDE SEQUENCE [LARGE SCALE GENOMIC DNA]</scope>
    <source>
        <strain evidence="7 10">EGH7</strain>
    </source>
</reference>
<dbReference type="Proteomes" id="UP000294613">
    <property type="component" value="Unassembled WGS sequence"/>
</dbReference>
<evidence type="ECO:0000313" key="10">
    <source>
        <dbReference type="Proteomes" id="UP000702954"/>
    </source>
</evidence>
<accession>A0A4R3JNS9</accession>
<evidence type="ECO:0000313" key="9">
    <source>
        <dbReference type="Proteomes" id="UP000294613"/>
    </source>
</evidence>
<evidence type="ECO:0000256" key="4">
    <source>
        <dbReference type="SAM" id="MobiDB-lite"/>
    </source>
</evidence>
<evidence type="ECO:0000256" key="5">
    <source>
        <dbReference type="SAM" id="SignalP"/>
    </source>
</evidence>
<feature type="signal peptide" evidence="5">
    <location>
        <begin position="1"/>
        <end position="28"/>
    </location>
</feature>
<feature type="compositionally biased region" description="Basic and acidic residues" evidence="4">
    <location>
        <begin position="40"/>
        <end position="51"/>
    </location>
</feature>
<dbReference type="PANTHER" id="PTHR46847:SF1">
    <property type="entry name" value="D-ALLOSE-BINDING PERIPLASMIC PROTEIN-RELATED"/>
    <property type="match status" value="1"/>
</dbReference>
<gene>
    <name evidence="8" type="ORF">EDD74_11061</name>
    <name evidence="7" type="ORF">FAEUMB_04000</name>
</gene>
<evidence type="ECO:0000313" key="8">
    <source>
        <dbReference type="EMBL" id="TCS68233.1"/>
    </source>
</evidence>
<evidence type="ECO:0000259" key="6">
    <source>
        <dbReference type="Pfam" id="PF13407"/>
    </source>
</evidence>
<feature type="domain" description="Periplasmic binding protein" evidence="6">
    <location>
        <begin position="77"/>
        <end position="372"/>
    </location>
</feature>
<dbReference type="RefSeq" id="WP_116441059.1">
    <property type="nucleotide sequence ID" value="NZ_BHEO01000002.1"/>
</dbReference>
<evidence type="ECO:0000256" key="3">
    <source>
        <dbReference type="ARBA" id="ARBA00022729"/>
    </source>
</evidence>
<comment type="subcellular location">
    <subcellularLocation>
        <location evidence="1">Cell envelope</location>
    </subcellularLocation>
</comment>
<proteinExistence type="inferred from homology"/>
<dbReference type="GO" id="GO:0030313">
    <property type="term" value="C:cell envelope"/>
    <property type="evidence" value="ECO:0007669"/>
    <property type="project" value="UniProtKB-SubCell"/>
</dbReference>
<dbReference type="Proteomes" id="UP000702954">
    <property type="component" value="Unassembled WGS sequence"/>
</dbReference>
<organism evidence="8 9">
    <name type="scientific">Faecalimonas umbilicata</name>
    <dbReference type="NCBI Taxonomy" id="1912855"/>
    <lineage>
        <taxon>Bacteria</taxon>
        <taxon>Bacillati</taxon>
        <taxon>Bacillota</taxon>
        <taxon>Clostridia</taxon>
        <taxon>Lachnospirales</taxon>
        <taxon>Lachnospiraceae</taxon>
        <taxon>Faecalimonas</taxon>
    </lineage>
</organism>
<protein>
    <submittedName>
        <fullName evidence="7 8">ABC transporter substrate-binding protein</fullName>
    </submittedName>
</protein>
<dbReference type="SUPFAM" id="SSF53822">
    <property type="entry name" value="Periplasmic binding protein-like I"/>
    <property type="match status" value="1"/>
</dbReference>
<evidence type="ECO:0000256" key="1">
    <source>
        <dbReference type="ARBA" id="ARBA00004196"/>
    </source>
</evidence>
<dbReference type="EMBL" id="SLZV01000010">
    <property type="protein sequence ID" value="TCS68233.1"/>
    <property type="molecule type" value="Genomic_DNA"/>
</dbReference>
<feature type="region of interest" description="Disordered" evidence="4">
    <location>
        <begin position="26"/>
        <end position="57"/>
    </location>
</feature>
<dbReference type="PROSITE" id="PS51257">
    <property type="entry name" value="PROKAR_LIPOPROTEIN"/>
    <property type="match status" value="1"/>
</dbReference>
<evidence type="ECO:0000313" key="7">
    <source>
        <dbReference type="EMBL" id="GBU03859.1"/>
    </source>
</evidence>
<feature type="chain" id="PRO_5020486859" evidence="5">
    <location>
        <begin position="29"/>
        <end position="408"/>
    </location>
</feature>
<dbReference type="AlphaFoldDB" id="A0A4R3JNS9"/>
<dbReference type="InterPro" id="IPR028082">
    <property type="entry name" value="Peripla_BP_I"/>
</dbReference>
<dbReference type="InterPro" id="IPR025997">
    <property type="entry name" value="SBP_2_dom"/>
</dbReference>
<keyword evidence="3 5" id="KW-0732">Signal</keyword>
<keyword evidence="10" id="KW-1185">Reference proteome</keyword>
<dbReference type="GO" id="GO:0030246">
    <property type="term" value="F:carbohydrate binding"/>
    <property type="evidence" value="ECO:0007669"/>
    <property type="project" value="UniProtKB-ARBA"/>
</dbReference>